<evidence type="ECO:0000256" key="5">
    <source>
        <dbReference type="ARBA" id="ARBA00023136"/>
    </source>
</evidence>
<evidence type="ECO:0000256" key="7">
    <source>
        <dbReference type="SAM" id="Phobius"/>
    </source>
</evidence>
<evidence type="ECO:0000256" key="6">
    <source>
        <dbReference type="ARBA" id="ARBA00038076"/>
    </source>
</evidence>
<evidence type="ECO:0000259" key="9">
    <source>
        <dbReference type="Pfam" id="PF12704"/>
    </source>
</evidence>
<protein>
    <submittedName>
        <fullName evidence="10">ABC transporter permease</fullName>
    </submittedName>
</protein>
<feature type="domain" description="MacB-like periplasmic core" evidence="9">
    <location>
        <begin position="25"/>
        <end position="237"/>
    </location>
</feature>
<evidence type="ECO:0000256" key="1">
    <source>
        <dbReference type="ARBA" id="ARBA00004651"/>
    </source>
</evidence>
<feature type="transmembrane region" description="Helical" evidence="7">
    <location>
        <begin position="326"/>
        <end position="347"/>
    </location>
</feature>
<dbReference type="InterPro" id="IPR003838">
    <property type="entry name" value="ABC3_permease_C"/>
</dbReference>
<dbReference type="Proteomes" id="UP001597380">
    <property type="component" value="Unassembled WGS sequence"/>
</dbReference>
<comment type="caution">
    <text evidence="10">The sequence shown here is derived from an EMBL/GenBank/DDBJ whole genome shotgun (WGS) entry which is preliminary data.</text>
</comment>
<dbReference type="Pfam" id="PF12704">
    <property type="entry name" value="MacB_PCD"/>
    <property type="match status" value="1"/>
</dbReference>
<dbReference type="InterPro" id="IPR050250">
    <property type="entry name" value="Macrolide_Exporter_MacB"/>
</dbReference>
<dbReference type="RefSeq" id="WP_345341242.1">
    <property type="nucleotide sequence ID" value="NZ_BAABLI010000017.1"/>
</dbReference>
<keyword evidence="5 7" id="KW-0472">Membrane</keyword>
<proteinExistence type="inferred from homology"/>
<dbReference type="EMBL" id="JBHUHT010000011">
    <property type="protein sequence ID" value="MFD2096170.1"/>
    <property type="molecule type" value="Genomic_DNA"/>
</dbReference>
<keyword evidence="2" id="KW-1003">Cell membrane</keyword>
<evidence type="ECO:0000313" key="11">
    <source>
        <dbReference type="Proteomes" id="UP001597380"/>
    </source>
</evidence>
<evidence type="ECO:0000256" key="3">
    <source>
        <dbReference type="ARBA" id="ARBA00022692"/>
    </source>
</evidence>
<evidence type="ECO:0000259" key="8">
    <source>
        <dbReference type="Pfam" id="PF02687"/>
    </source>
</evidence>
<comment type="similarity">
    <text evidence="6">Belongs to the ABC-4 integral membrane protein family.</text>
</comment>
<dbReference type="InterPro" id="IPR025857">
    <property type="entry name" value="MacB_PCD"/>
</dbReference>
<keyword evidence="3 7" id="KW-0812">Transmembrane</keyword>
<dbReference type="Pfam" id="PF02687">
    <property type="entry name" value="FtsX"/>
    <property type="match status" value="1"/>
</dbReference>
<gene>
    <name evidence="10" type="ORF">ACFSJ3_09260</name>
</gene>
<keyword evidence="4 7" id="KW-1133">Transmembrane helix</keyword>
<dbReference type="PANTHER" id="PTHR30572">
    <property type="entry name" value="MEMBRANE COMPONENT OF TRANSPORTER-RELATED"/>
    <property type="match status" value="1"/>
</dbReference>
<evidence type="ECO:0000256" key="4">
    <source>
        <dbReference type="ARBA" id="ARBA00022989"/>
    </source>
</evidence>
<evidence type="ECO:0000256" key="2">
    <source>
        <dbReference type="ARBA" id="ARBA00022475"/>
    </source>
</evidence>
<name>A0ABW4XMA6_9GAMM</name>
<feature type="domain" description="ABC3 transporter permease C-terminal" evidence="8">
    <location>
        <begin position="285"/>
        <end position="397"/>
    </location>
</feature>
<organism evidence="10 11">
    <name type="scientific">Corallincola platygyrae</name>
    <dbReference type="NCBI Taxonomy" id="1193278"/>
    <lineage>
        <taxon>Bacteria</taxon>
        <taxon>Pseudomonadati</taxon>
        <taxon>Pseudomonadota</taxon>
        <taxon>Gammaproteobacteria</taxon>
        <taxon>Alteromonadales</taxon>
        <taxon>Psychromonadaceae</taxon>
        <taxon>Corallincola</taxon>
    </lineage>
</organism>
<dbReference type="PANTHER" id="PTHR30572:SF4">
    <property type="entry name" value="ABC TRANSPORTER PERMEASE YTRF"/>
    <property type="match status" value="1"/>
</dbReference>
<comment type="subcellular location">
    <subcellularLocation>
        <location evidence="1">Cell membrane</location>
        <topology evidence="1">Multi-pass membrane protein</topology>
    </subcellularLocation>
</comment>
<feature type="transmembrane region" description="Helical" evidence="7">
    <location>
        <begin position="367"/>
        <end position="387"/>
    </location>
</feature>
<keyword evidence="11" id="KW-1185">Reference proteome</keyword>
<reference evidence="11" key="1">
    <citation type="journal article" date="2019" name="Int. J. Syst. Evol. Microbiol.">
        <title>The Global Catalogue of Microorganisms (GCM) 10K type strain sequencing project: providing services to taxonomists for standard genome sequencing and annotation.</title>
        <authorList>
            <consortium name="The Broad Institute Genomics Platform"/>
            <consortium name="The Broad Institute Genome Sequencing Center for Infectious Disease"/>
            <person name="Wu L."/>
            <person name="Ma J."/>
        </authorList>
    </citation>
    <scope>NUCLEOTIDE SEQUENCE [LARGE SCALE GENOMIC DNA]</scope>
    <source>
        <strain evidence="11">CGMCC 1.10992</strain>
    </source>
</reference>
<sequence>MFHIKPIISTLLRSKSGPLLLLAQIILSVAIVANASFIINERLALMSRDSGVAEDEVFDINIYNFGAGIDYGLQNSLDMQIIRDIPGVKAATSTSMTPLSGGGWSSTLTYGPSEESHKSAPQAAMYYGDEQMMEAMGVKLIEGRNFYPEEVQVGHPDSATKVILSKAFATHVFGEQSPIGQTLYAGGWGEQALEVIGVVEKLQGAWVNSSHLDNAMILNVELGLWPFTKFLVRADAGAMTELKPLITAALHQENKDRVIDGFRMISEHRQRVYQSHELMASVLSMMVILLLMITSLGLTGMVMFNIERRTKQIGTRRALGAKKRDIVSFFLVENYLIALVGGVIGGLLAVQLGQQLMSLYDLPKLALVYPVVTVAGLFVLTTIAVVFPARKAAKISPAIATRTV</sequence>
<evidence type="ECO:0000313" key="10">
    <source>
        <dbReference type="EMBL" id="MFD2096170.1"/>
    </source>
</evidence>
<feature type="transmembrane region" description="Helical" evidence="7">
    <location>
        <begin position="278"/>
        <end position="306"/>
    </location>
</feature>
<accession>A0ABW4XMA6</accession>